<dbReference type="RefSeq" id="WP_063365073.1">
    <property type="nucleotide sequence ID" value="NZ_AQHB01000022.1"/>
</dbReference>
<dbReference type="PATRIC" id="fig|1365250.3.peg.1869"/>
<dbReference type="InterPro" id="IPR019405">
    <property type="entry name" value="Lactonase_7-beta_prop"/>
</dbReference>
<proteinExistence type="inferred from homology"/>
<evidence type="ECO:0008006" key="5">
    <source>
        <dbReference type="Google" id="ProtNLM"/>
    </source>
</evidence>
<evidence type="ECO:0000256" key="2">
    <source>
        <dbReference type="ARBA" id="ARBA00022526"/>
    </source>
</evidence>
<dbReference type="PANTHER" id="PTHR30344">
    <property type="entry name" value="6-PHOSPHOGLUCONOLACTONASE-RELATED"/>
    <property type="match status" value="1"/>
</dbReference>
<dbReference type="PANTHER" id="PTHR30344:SF1">
    <property type="entry name" value="6-PHOSPHOGLUCONOLACTONASE"/>
    <property type="match status" value="1"/>
</dbReference>
<name>A0A166X653_9GAMM</name>
<comment type="caution">
    <text evidence="3">The sequence shown here is derived from an EMBL/GenBank/DDBJ whole genome shotgun (WGS) entry which is preliminary data.</text>
</comment>
<evidence type="ECO:0000313" key="3">
    <source>
        <dbReference type="EMBL" id="KZN39714.1"/>
    </source>
</evidence>
<evidence type="ECO:0000313" key="4">
    <source>
        <dbReference type="Proteomes" id="UP000076643"/>
    </source>
</evidence>
<protein>
    <recommendedName>
        <fullName evidence="5">6-phosphogluconolactonase</fullName>
    </recommendedName>
</protein>
<dbReference type="Proteomes" id="UP000076643">
    <property type="component" value="Unassembled WGS sequence"/>
</dbReference>
<keyword evidence="2" id="KW-0119">Carbohydrate metabolism</keyword>
<dbReference type="InterPro" id="IPR050282">
    <property type="entry name" value="Cycloisomerase_2"/>
</dbReference>
<keyword evidence="2" id="KW-0313">Glucose metabolism</keyword>
<accession>A0A166X653</accession>
<dbReference type="Gene3D" id="2.130.10.10">
    <property type="entry name" value="YVTN repeat-like/Quinoprotein amine dehydrogenase"/>
    <property type="match status" value="1"/>
</dbReference>
<dbReference type="GO" id="GO:0017057">
    <property type="term" value="F:6-phosphogluconolactonase activity"/>
    <property type="evidence" value="ECO:0007669"/>
    <property type="project" value="TreeGrafter"/>
</dbReference>
<dbReference type="GO" id="GO:0006006">
    <property type="term" value="P:glucose metabolic process"/>
    <property type="evidence" value="ECO:0007669"/>
    <property type="project" value="UniProtKB-KW"/>
</dbReference>
<sequence>MTKYLYFLILWPWVFSANVEASNSALRLKQVLQNNLRGVSGISNPRDIAIAQKRGMVLVVSGDDDALTVFSADEDFKLSLSQSFSDKNFPELRLKGASSVSYSKRHHSAYTTSFYSGALTSFSYKDEAQLLPTTTLSDNINHNLVFKSFDSIKTQDSLGLLGAWSSVITNDGQYLLTASYQSNTVSVFSLAPKGVASFKTKLLPNHDWGHPTSIEQTADSNTIFVAGFESNQIFILNRTSDHHFVLKQTLSHPTLLNPQKLSVSRNGEYLFVAAAKSKSLIIYKQDADGQYLHHQSILNDQLPSGGLNGACCIAMSLDESLLFISGEADKGILIFNKSKETDQITYQRHIKSIGGIAIENVSVLKTTDDGKHLMVGTGKNNQLLILEIVE</sequence>
<gene>
    <name evidence="3" type="ORF">N475_13220</name>
</gene>
<organism evidence="3 4">
    <name type="scientific">Pseudoalteromonas luteoviolacea DSM 6061</name>
    <dbReference type="NCBI Taxonomy" id="1365250"/>
    <lineage>
        <taxon>Bacteria</taxon>
        <taxon>Pseudomonadati</taxon>
        <taxon>Pseudomonadota</taxon>
        <taxon>Gammaproteobacteria</taxon>
        <taxon>Alteromonadales</taxon>
        <taxon>Pseudoalteromonadaceae</taxon>
        <taxon>Pseudoalteromonas</taxon>
    </lineage>
</organism>
<dbReference type="Pfam" id="PF10282">
    <property type="entry name" value="Lactonase"/>
    <property type="match status" value="1"/>
</dbReference>
<evidence type="ECO:0000256" key="1">
    <source>
        <dbReference type="ARBA" id="ARBA00005564"/>
    </source>
</evidence>
<comment type="similarity">
    <text evidence="1">Belongs to the cycloisomerase 2 family.</text>
</comment>
<dbReference type="AlphaFoldDB" id="A0A166X653"/>
<dbReference type="InterPro" id="IPR015943">
    <property type="entry name" value="WD40/YVTN_repeat-like_dom_sf"/>
</dbReference>
<keyword evidence="4" id="KW-1185">Reference proteome</keyword>
<reference evidence="3 4" key="1">
    <citation type="submission" date="2013-07" db="EMBL/GenBank/DDBJ databases">
        <title>Comparative Genomic and Metabolomic Analysis of Twelve Strains of Pseudoalteromonas luteoviolacea.</title>
        <authorList>
            <person name="Vynne N.G."/>
            <person name="Mansson M."/>
            <person name="Gram L."/>
        </authorList>
    </citation>
    <scope>NUCLEOTIDE SEQUENCE [LARGE SCALE GENOMIC DNA]</scope>
    <source>
        <strain evidence="3 4">DSM 6061</strain>
    </source>
</reference>
<dbReference type="EMBL" id="AUYB01000098">
    <property type="protein sequence ID" value="KZN39714.1"/>
    <property type="molecule type" value="Genomic_DNA"/>
</dbReference>
<dbReference type="SUPFAM" id="SSF75011">
    <property type="entry name" value="3-carboxy-cis,cis-mucoante lactonizing enzyme"/>
    <property type="match status" value="2"/>
</dbReference>